<dbReference type="PANTHER" id="PTHR43767">
    <property type="entry name" value="LONG-CHAIN-FATTY-ACID--COA LIGASE"/>
    <property type="match status" value="1"/>
</dbReference>
<dbReference type="Pfam" id="PF00501">
    <property type="entry name" value="AMP-binding"/>
    <property type="match status" value="1"/>
</dbReference>
<protein>
    <submittedName>
        <fullName evidence="3">Lichenysin synthetase B</fullName>
    </submittedName>
</protein>
<reference evidence="3 4" key="1">
    <citation type="journal article" date="2012" name="J. Bacteriol.">
        <title>Complete Genome Sequence of Paenibacillus mucilaginosus 3016, a Bacterium Functional as Microbial Fertilizer.</title>
        <authorList>
            <person name="Ma M."/>
            <person name="Wang Z."/>
            <person name="Li L."/>
            <person name="Jiang X."/>
            <person name="Guan D."/>
            <person name="Cao F."/>
            <person name="Chen H."/>
            <person name="Wang X."/>
            <person name="Shen D."/>
            <person name="Du B."/>
            <person name="Li J."/>
        </authorList>
    </citation>
    <scope>NUCLEOTIDE SEQUENCE [LARGE SCALE GENOMIC DNA]</scope>
    <source>
        <strain evidence="3 4">3016</strain>
    </source>
</reference>
<dbReference type="InterPro" id="IPR050237">
    <property type="entry name" value="ATP-dep_AMP-bd_enzyme"/>
</dbReference>
<dbReference type="SUPFAM" id="SSF56801">
    <property type="entry name" value="Acetyl-CoA synthetase-like"/>
    <property type="match status" value="1"/>
</dbReference>
<dbReference type="Proteomes" id="UP000007523">
    <property type="component" value="Chromosome"/>
</dbReference>
<evidence type="ECO:0000313" key="4">
    <source>
        <dbReference type="Proteomes" id="UP000007523"/>
    </source>
</evidence>
<dbReference type="STRING" id="1116391.PM3016_3492"/>
<accession>H6NLE3</accession>
<keyword evidence="4" id="KW-1185">Reference proteome</keyword>
<dbReference type="HOGENOM" id="CLU_796571_0_0_9"/>
<dbReference type="InterPro" id="IPR000873">
    <property type="entry name" value="AMP-dep_synth/lig_dom"/>
</dbReference>
<gene>
    <name evidence="3" type="ORF">PM3016_3492</name>
</gene>
<dbReference type="InterPro" id="IPR042099">
    <property type="entry name" value="ANL_N_sf"/>
</dbReference>
<sequence>MTQPPQQEAPPGGMTACLAEQRTGLPGPSAKPRRAVTAPAPRREARSGRSIHRLFAEQAEAVPLFTAMVHAGKELRYRELNAQANRIARLLADRGAGRGQFVALSAEPSPELLAGLLGILKSGAACLLDESGLLTGGRSIPGFAGAAVGLAAPGRKEALSRGRAAGGTSWLALDDGLLTEGEAPEAVPPVSADDEALVVCRPTPLGTRVTRLTHGTLAEACCREISAAGITSSDSAAWLPGCGSAAFVRSALPFLLAGADVHLLGGELADNPSALHRSLGGMSAAFLPEEACAPLLAQGRLSLRLLYAGGPRWKRVELPAAGRTDEAGQTGCGQPASGTAAQPEVHAE</sequence>
<dbReference type="AlphaFoldDB" id="H6NLE3"/>
<evidence type="ECO:0000259" key="2">
    <source>
        <dbReference type="Pfam" id="PF00501"/>
    </source>
</evidence>
<dbReference type="PANTHER" id="PTHR43767:SF10">
    <property type="entry name" value="SURFACTIN SYNTHASE SUBUNIT 1"/>
    <property type="match status" value="1"/>
</dbReference>
<name>H6NLE3_9BACL</name>
<proteinExistence type="predicted"/>
<evidence type="ECO:0000313" key="3">
    <source>
        <dbReference type="EMBL" id="AFC30325.1"/>
    </source>
</evidence>
<dbReference type="EMBL" id="CP003235">
    <property type="protein sequence ID" value="AFC30325.1"/>
    <property type="molecule type" value="Genomic_DNA"/>
</dbReference>
<feature type="domain" description="AMP-dependent synthetase/ligase" evidence="2">
    <location>
        <begin position="55"/>
        <end position="126"/>
    </location>
</feature>
<dbReference type="Gene3D" id="3.40.50.12780">
    <property type="entry name" value="N-terminal domain of ligase-like"/>
    <property type="match status" value="1"/>
</dbReference>
<evidence type="ECO:0000256" key="1">
    <source>
        <dbReference type="SAM" id="MobiDB-lite"/>
    </source>
</evidence>
<feature type="region of interest" description="Disordered" evidence="1">
    <location>
        <begin position="324"/>
        <end position="348"/>
    </location>
</feature>
<feature type="region of interest" description="Disordered" evidence="1">
    <location>
        <begin position="1"/>
        <end position="49"/>
    </location>
</feature>
<dbReference type="KEGG" id="pmq:PM3016_3492"/>
<organism evidence="3 4">
    <name type="scientific">Paenibacillus mucilaginosus 3016</name>
    <dbReference type="NCBI Taxonomy" id="1116391"/>
    <lineage>
        <taxon>Bacteria</taxon>
        <taxon>Bacillati</taxon>
        <taxon>Bacillota</taxon>
        <taxon>Bacilli</taxon>
        <taxon>Bacillales</taxon>
        <taxon>Paenibacillaceae</taxon>
        <taxon>Paenibacillus</taxon>
    </lineage>
</organism>
<dbReference type="RefSeq" id="WP_014370300.1">
    <property type="nucleotide sequence ID" value="NC_016935.1"/>
</dbReference>